<name>A0A7X9NK45_9FIRM</name>
<accession>A0A7X9NK45</accession>
<protein>
    <submittedName>
        <fullName evidence="2">N-acetylmuramoyl-L-alanine amidase</fullName>
    </submittedName>
</protein>
<feature type="transmembrane region" description="Helical" evidence="1">
    <location>
        <begin position="12"/>
        <end position="34"/>
    </location>
</feature>
<keyword evidence="1" id="KW-0472">Membrane</keyword>
<dbReference type="SUPFAM" id="SSF53187">
    <property type="entry name" value="Zn-dependent exopeptidases"/>
    <property type="match status" value="1"/>
</dbReference>
<dbReference type="EMBL" id="JABAFR010000013">
    <property type="protein sequence ID" value="NME44554.1"/>
    <property type="molecule type" value="Genomic_DNA"/>
</dbReference>
<dbReference type="AlphaFoldDB" id="A0A7X9NK45"/>
<dbReference type="Proteomes" id="UP000540014">
    <property type="component" value="Unassembled WGS sequence"/>
</dbReference>
<dbReference type="Gene3D" id="3.40.630.40">
    <property type="entry name" value="Zn-dependent exopeptidases"/>
    <property type="match status" value="1"/>
</dbReference>
<evidence type="ECO:0000313" key="2">
    <source>
        <dbReference type="EMBL" id="NME44554.1"/>
    </source>
</evidence>
<proteinExistence type="predicted"/>
<comment type="caution">
    <text evidence="2">The sequence shown here is derived from an EMBL/GenBank/DDBJ whole genome shotgun (WGS) entry which is preliminary data.</text>
</comment>
<keyword evidence="1" id="KW-1133">Transmembrane helix</keyword>
<evidence type="ECO:0000313" key="3">
    <source>
        <dbReference type="Proteomes" id="UP000540014"/>
    </source>
</evidence>
<dbReference type="RefSeq" id="WP_168965429.1">
    <property type="nucleotide sequence ID" value="NZ_JABAFR010000013.1"/>
</dbReference>
<organism evidence="2 3">
    <name type="scientific">Faecalicoccus pleomorphus</name>
    <dbReference type="NCBI Taxonomy" id="1323"/>
    <lineage>
        <taxon>Bacteria</taxon>
        <taxon>Bacillati</taxon>
        <taxon>Bacillota</taxon>
        <taxon>Erysipelotrichia</taxon>
        <taxon>Erysipelotrichales</taxon>
        <taxon>Erysipelotrichaceae</taxon>
        <taxon>Faecalicoccus</taxon>
    </lineage>
</organism>
<sequence length="437" mass="49550">MTKRKLHSRFKHPRMIIAIVVVISLISAALFLYMSRPTDIDRLQMTVLEKMDSDVIEDNVKKGFTETFEIQDYGIYGQTLSFYQGKYGQKKTDSLIGTMVVLRNVETKKELGFAIGESIDSGIQLGTLDPGLYEIYIYENYEKKRVYFEDSFDSETFSTMRNDKHVKDITLHASKEYLSDFGISYKLNYAFLEVNENIPQVKVADVVLDPGGNIYNEFSMQNEPGIITDWINEPQETSSFAVLVQKELESRGLKVLLTREADDFDSYYGSSSRVGVGYKAKAKAFISFEVYEDDELQYPYILTSNYTKGLLANEIAYAFRSQDLKMASITSNSVQNSAVVIDPGQSEEGQDRVYDVYPQLRETGGKQTFTGVLENSSANQGYKDVFGMESIVFMLANGRNEESVQYYQKNKEQMAKTIADAICDYYGIGENSETASQ</sequence>
<keyword evidence="1" id="KW-0812">Transmembrane</keyword>
<reference evidence="2 3" key="1">
    <citation type="submission" date="2020-04" db="EMBL/GenBank/DDBJ databases">
        <authorList>
            <person name="Hitch T.C.A."/>
            <person name="Wylensek D."/>
            <person name="Clavel T."/>
        </authorList>
    </citation>
    <scope>NUCLEOTIDE SEQUENCE [LARGE SCALE GENOMIC DNA]</scope>
    <source>
        <strain evidence="2 3">BSM-383-APC-22F</strain>
    </source>
</reference>
<evidence type="ECO:0000256" key="1">
    <source>
        <dbReference type="SAM" id="Phobius"/>
    </source>
</evidence>
<gene>
    <name evidence="2" type="ORF">HF861_06595</name>
</gene>